<organism evidence="1 2">
    <name type="scientific">Candidatus Reidiella endopervernicosa</name>
    <dbReference type="NCBI Taxonomy" id="2738883"/>
    <lineage>
        <taxon>Bacteria</taxon>
        <taxon>Pseudomonadati</taxon>
        <taxon>Pseudomonadota</taxon>
        <taxon>Gammaproteobacteria</taxon>
        <taxon>Candidatus Reidiella</taxon>
    </lineage>
</organism>
<name>A0A6N0I0V6_9GAMM</name>
<dbReference type="Pfam" id="PF12974">
    <property type="entry name" value="Phosphonate-bd"/>
    <property type="match status" value="1"/>
</dbReference>
<dbReference type="EMBL" id="CP054491">
    <property type="protein sequence ID" value="QKQ28287.1"/>
    <property type="molecule type" value="Genomic_DNA"/>
</dbReference>
<reference evidence="1 2" key="1">
    <citation type="submission" date="2020-05" db="EMBL/GenBank/DDBJ databases">
        <title>Horizontal transmission and recombination maintain forever young bacterial symbiont genomes.</title>
        <authorList>
            <person name="Russell S.L."/>
            <person name="Pepper-Tunick E."/>
            <person name="Svedberg J."/>
            <person name="Byrne A."/>
            <person name="Ruelas Castillo J."/>
            <person name="Vollmers C."/>
            <person name="Beinart R.A."/>
            <person name="Corbett-Detig R."/>
        </authorList>
    </citation>
    <scope>NUCLEOTIDE SEQUENCE [LARGE SCALE GENOMIC DNA]</scope>
    <source>
        <strain evidence="1">Santa_Monica_outfall</strain>
    </source>
</reference>
<dbReference type="RefSeq" id="WP_174673762.1">
    <property type="nucleotide sequence ID" value="NZ_CP054491.1"/>
</dbReference>
<dbReference type="AlphaFoldDB" id="A0A6N0I0V6"/>
<dbReference type="Proteomes" id="UP000509658">
    <property type="component" value="Chromosome"/>
</dbReference>
<evidence type="ECO:0000313" key="1">
    <source>
        <dbReference type="EMBL" id="QKQ28287.1"/>
    </source>
</evidence>
<proteinExistence type="predicted"/>
<protein>
    <submittedName>
        <fullName evidence="1">Uncharacterized protein</fullName>
    </submittedName>
</protein>
<dbReference type="KEGG" id="rev:HUE57_14430"/>
<gene>
    <name evidence="1" type="ORF">HUE57_14430</name>
</gene>
<sequence length="47" mass="5222">MADYLSEAISRDVVVRVGRTYEEHIHQIGIDLVDIAYMGPCPICTNG</sequence>
<accession>A0A6N0I0V6</accession>
<evidence type="ECO:0000313" key="2">
    <source>
        <dbReference type="Proteomes" id="UP000509658"/>
    </source>
</evidence>
<keyword evidence="2" id="KW-1185">Reference proteome</keyword>